<dbReference type="InterPro" id="IPR005467">
    <property type="entry name" value="His_kinase_dom"/>
</dbReference>
<dbReference type="Proteomes" id="UP001361239">
    <property type="component" value="Unassembled WGS sequence"/>
</dbReference>
<evidence type="ECO:0000256" key="7">
    <source>
        <dbReference type="SAM" id="Phobius"/>
    </source>
</evidence>
<protein>
    <recommendedName>
        <fullName evidence="2">histidine kinase</fullName>
        <ecNumber evidence="2">2.7.13.3</ecNumber>
    </recommendedName>
</protein>
<dbReference type="Gene3D" id="1.10.287.130">
    <property type="match status" value="1"/>
</dbReference>
<dbReference type="RefSeq" id="WP_339586362.1">
    <property type="nucleotide sequence ID" value="NZ_JBBHJZ010000001.1"/>
</dbReference>
<keyword evidence="7" id="KW-1133">Transmembrane helix</keyword>
<keyword evidence="10" id="KW-0547">Nucleotide-binding</keyword>
<dbReference type="InterPro" id="IPR001789">
    <property type="entry name" value="Sig_transdc_resp-reg_receiver"/>
</dbReference>
<feature type="domain" description="Response regulatory" evidence="9">
    <location>
        <begin position="341"/>
        <end position="456"/>
    </location>
</feature>
<evidence type="ECO:0000259" key="8">
    <source>
        <dbReference type="PROSITE" id="PS50109"/>
    </source>
</evidence>
<dbReference type="Gene3D" id="3.30.565.10">
    <property type="entry name" value="Histidine kinase-like ATPase, C-terminal domain"/>
    <property type="match status" value="1"/>
</dbReference>
<evidence type="ECO:0000313" key="11">
    <source>
        <dbReference type="Proteomes" id="UP001361239"/>
    </source>
</evidence>
<dbReference type="InterPro" id="IPR003594">
    <property type="entry name" value="HATPase_dom"/>
</dbReference>
<keyword evidence="4" id="KW-0808">Transferase</keyword>
<comment type="catalytic activity">
    <reaction evidence="1">
        <text>ATP + protein L-histidine = ADP + protein N-phospho-L-histidine.</text>
        <dbReference type="EC" id="2.7.13.3"/>
    </reaction>
</comment>
<organism evidence="10 11">
    <name type="scientific">Novosphingobium anseongense</name>
    <dbReference type="NCBI Taxonomy" id="3133436"/>
    <lineage>
        <taxon>Bacteria</taxon>
        <taxon>Pseudomonadati</taxon>
        <taxon>Pseudomonadota</taxon>
        <taxon>Alphaproteobacteria</taxon>
        <taxon>Sphingomonadales</taxon>
        <taxon>Sphingomonadaceae</taxon>
        <taxon>Novosphingobium</taxon>
    </lineage>
</organism>
<dbReference type="GO" id="GO:0005524">
    <property type="term" value="F:ATP binding"/>
    <property type="evidence" value="ECO:0007669"/>
    <property type="project" value="UniProtKB-KW"/>
</dbReference>
<evidence type="ECO:0000259" key="9">
    <source>
        <dbReference type="PROSITE" id="PS50110"/>
    </source>
</evidence>
<dbReference type="PROSITE" id="PS50109">
    <property type="entry name" value="HIS_KIN"/>
    <property type="match status" value="1"/>
</dbReference>
<dbReference type="SMART" id="SM00388">
    <property type="entry name" value="HisKA"/>
    <property type="match status" value="1"/>
</dbReference>
<proteinExistence type="predicted"/>
<sequence>MQAPENPWRIGMLRAAPMFALALALIAIAANFAAEFSTADDTQMHVLGLVCLTAICVVTAAALVREGTRLGVAVATDGTADLLSREKQAAEAANLAKSRYLAGVSHEIRSPLNAIYGYAQLMERGDQVSSREAARVIRRSAEHLTSLVDGLLDISQLENGIMRVKHDTVRFEEFLDQIFWMLRPSAQAKGLEFRADYPERLPEYVRIDQSRLRQVLINLLSNAIKFTEAGSVVFKVRYAGQIATFEVIDTGPGIRDEDRERIFDPFERGGHAGGPVQPGAGLGLSITQAIVQILGGDLAFESMPGEGSRFKVALMLGQVAGRVGELAPARSIVGYEGPRRSILVVDDDIQQLSFLRSLLESLGFDVAAVPNGETAVALCAGRGFDLAVLDISLPGMSGWETAAYLREKLGRELHIVMLSANVQEFHKPETTVIVHDLFLVKPVEFNALLDALGGLLKLSWRWESREAAPGPLRAPISGLSELAMVHVERLRDLLRIGHIRGVEAEIVALDDAAPEARELIAQLYDYLDRFDLSAMKRKLDNV</sequence>
<dbReference type="PANTHER" id="PTHR43047:SF72">
    <property type="entry name" value="OSMOSENSING HISTIDINE PROTEIN KINASE SLN1"/>
    <property type="match status" value="1"/>
</dbReference>
<dbReference type="PROSITE" id="PS50110">
    <property type="entry name" value="RESPONSE_REGULATORY"/>
    <property type="match status" value="1"/>
</dbReference>
<evidence type="ECO:0000256" key="3">
    <source>
        <dbReference type="ARBA" id="ARBA00022553"/>
    </source>
</evidence>
<dbReference type="Pfam" id="PF02518">
    <property type="entry name" value="HATPase_c"/>
    <property type="match status" value="1"/>
</dbReference>
<keyword evidence="3 6" id="KW-0597">Phosphoprotein</keyword>
<evidence type="ECO:0000256" key="4">
    <source>
        <dbReference type="ARBA" id="ARBA00022679"/>
    </source>
</evidence>
<dbReference type="InterPro" id="IPR004358">
    <property type="entry name" value="Sig_transdc_His_kin-like_C"/>
</dbReference>
<dbReference type="SMART" id="SM00448">
    <property type="entry name" value="REC"/>
    <property type="match status" value="1"/>
</dbReference>
<dbReference type="InterPro" id="IPR011006">
    <property type="entry name" value="CheY-like_superfamily"/>
</dbReference>
<dbReference type="SUPFAM" id="SSF47384">
    <property type="entry name" value="Homodimeric domain of signal transducing histidine kinase"/>
    <property type="match status" value="1"/>
</dbReference>
<dbReference type="EC" id="2.7.13.3" evidence="2"/>
<dbReference type="InterPro" id="IPR036097">
    <property type="entry name" value="HisK_dim/P_sf"/>
</dbReference>
<feature type="transmembrane region" description="Helical" evidence="7">
    <location>
        <begin position="44"/>
        <end position="64"/>
    </location>
</feature>
<dbReference type="CDD" id="cd00082">
    <property type="entry name" value="HisKA"/>
    <property type="match status" value="1"/>
</dbReference>
<dbReference type="CDD" id="cd16922">
    <property type="entry name" value="HATPase_EvgS-ArcB-TorS-like"/>
    <property type="match status" value="1"/>
</dbReference>
<gene>
    <name evidence="10" type="ORF">WG901_07385</name>
</gene>
<dbReference type="Pfam" id="PF00512">
    <property type="entry name" value="HisKA"/>
    <property type="match status" value="1"/>
</dbReference>
<dbReference type="InterPro" id="IPR003661">
    <property type="entry name" value="HisK_dim/P_dom"/>
</dbReference>
<reference evidence="10 11" key="1">
    <citation type="submission" date="2024-03" db="EMBL/GenBank/DDBJ databases">
        <authorList>
            <person name="Jo J.-H."/>
        </authorList>
    </citation>
    <scope>NUCLEOTIDE SEQUENCE [LARGE SCALE GENOMIC DNA]</scope>
    <source>
        <strain evidence="10 11">PS1R-30</strain>
    </source>
</reference>
<dbReference type="SMART" id="SM00387">
    <property type="entry name" value="HATPase_c"/>
    <property type="match status" value="1"/>
</dbReference>
<feature type="domain" description="Histidine kinase" evidence="8">
    <location>
        <begin position="103"/>
        <end position="318"/>
    </location>
</feature>
<keyword evidence="5" id="KW-0418">Kinase</keyword>
<dbReference type="CDD" id="cd00156">
    <property type="entry name" value="REC"/>
    <property type="match status" value="1"/>
</dbReference>
<feature type="modified residue" description="4-aspartylphosphate" evidence="6">
    <location>
        <position position="390"/>
    </location>
</feature>
<keyword evidence="7" id="KW-0472">Membrane</keyword>
<dbReference type="PRINTS" id="PR00344">
    <property type="entry name" value="BCTRLSENSOR"/>
</dbReference>
<comment type="caution">
    <text evidence="10">The sequence shown here is derived from an EMBL/GenBank/DDBJ whole genome shotgun (WGS) entry which is preliminary data.</text>
</comment>
<evidence type="ECO:0000256" key="5">
    <source>
        <dbReference type="ARBA" id="ARBA00022777"/>
    </source>
</evidence>
<dbReference type="SUPFAM" id="SSF52172">
    <property type="entry name" value="CheY-like"/>
    <property type="match status" value="1"/>
</dbReference>
<dbReference type="InterPro" id="IPR036890">
    <property type="entry name" value="HATPase_C_sf"/>
</dbReference>
<dbReference type="Gene3D" id="3.40.50.2300">
    <property type="match status" value="1"/>
</dbReference>
<dbReference type="Pfam" id="PF00072">
    <property type="entry name" value="Response_reg"/>
    <property type="match status" value="1"/>
</dbReference>
<accession>A0ABU8RTP4</accession>
<evidence type="ECO:0000256" key="2">
    <source>
        <dbReference type="ARBA" id="ARBA00012438"/>
    </source>
</evidence>
<keyword evidence="7" id="KW-0812">Transmembrane</keyword>
<evidence type="ECO:0000256" key="1">
    <source>
        <dbReference type="ARBA" id="ARBA00000085"/>
    </source>
</evidence>
<dbReference type="SUPFAM" id="SSF55874">
    <property type="entry name" value="ATPase domain of HSP90 chaperone/DNA topoisomerase II/histidine kinase"/>
    <property type="match status" value="1"/>
</dbReference>
<dbReference type="EMBL" id="JBBHJZ010000001">
    <property type="protein sequence ID" value="MEJ5976451.1"/>
    <property type="molecule type" value="Genomic_DNA"/>
</dbReference>
<evidence type="ECO:0000313" key="10">
    <source>
        <dbReference type="EMBL" id="MEJ5976451.1"/>
    </source>
</evidence>
<keyword evidence="11" id="KW-1185">Reference proteome</keyword>
<name>A0ABU8RTP4_9SPHN</name>
<evidence type="ECO:0000256" key="6">
    <source>
        <dbReference type="PROSITE-ProRule" id="PRU00169"/>
    </source>
</evidence>
<dbReference type="PANTHER" id="PTHR43047">
    <property type="entry name" value="TWO-COMPONENT HISTIDINE PROTEIN KINASE"/>
    <property type="match status" value="1"/>
</dbReference>
<keyword evidence="10" id="KW-0067">ATP-binding</keyword>